<keyword evidence="1" id="KW-0812">Transmembrane</keyword>
<evidence type="ECO:0000256" key="1">
    <source>
        <dbReference type="SAM" id="Phobius"/>
    </source>
</evidence>
<feature type="transmembrane region" description="Helical" evidence="1">
    <location>
        <begin position="6"/>
        <end position="28"/>
    </location>
</feature>
<proteinExistence type="predicted"/>
<comment type="caution">
    <text evidence="2">The sequence shown here is derived from an EMBL/GenBank/DDBJ whole genome shotgun (WGS) entry which is preliminary data.</text>
</comment>
<organism evidence="2">
    <name type="scientific">marine sediment metagenome</name>
    <dbReference type="NCBI Taxonomy" id="412755"/>
    <lineage>
        <taxon>unclassified sequences</taxon>
        <taxon>metagenomes</taxon>
        <taxon>ecological metagenomes</taxon>
    </lineage>
</organism>
<dbReference type="AlphaFoldDB" id="A0A0F9S5L3"/>
<keyword evidence="1" id="KW-1133">Transmembrane helix</keyword>
<gene>
    <name evidence="2" type="ORF">LCGC14_0814720</name>
</gene>
<reference evidence="2" key="1">
    <citation type="journal article" date="2015" name="Nature">
        <title>Complex archaea that bridge the gap between prokaryotes and eukaryotes.</title>
        <authorList>
            <person name="Spang A."/>
            <person name="Saw J.H."/>
            <person name="Jorgensen S.L."/>
            <person name="Zaremba-Niedzwiedzka K."/>
            <person name="Martijn J."/>
            <person name="Lind A.E."/>
            <person name="van Eijk R."/>
            <person name="Schleper C."/>
            <person name="Guy L."/>
            <person name="Ettema T.J."/>
        </authorList>
    </citation>
    <scope>NUCLEOTIDE SEQUENCE</scope>
</reference>
<dbReference type="InterPro" id="IPR027387">
    <property type="entry name" value="Cytb/b6-like_sf"/>
</dbReference>
<name>A0A0F9S5L3_9ZZZZ</name>
<protein>
    <submittedName>
        <fullName evidence="2">Uncharacterized protein</fullName>
    </submittedName>
</protein>
<keyword evidence="1" id="KW-0472">Membrane</keyword>
<evidence type="ECO:0000313" key="2">
    <source>
        <dbReference type="EMBL" id="KKN32366.1"/>
    </source>
</evidence>
<feature type="non-terminal residue" evidence="2">
    <location>
        <position position="1"/>
    </location>
</feature>
<dbReference type="Gene3D" id="1.20.810.10">
    <property type="entry name" value="Cytochrome Bc1 Complex, Chain C"/>
    <property type="match status" value="1"/>
</dbReference>
<accession>A0A0F9S5L3</accession>
<dbReference type="EMBL" id="LAZR01002258">
    <property type="protein sequence ID" value="KKN32366.1"/>
    <property type="molecule type" value="Genomic_DNA"/>
</dbReference>
<sequence length="56" mass="6372">QDKVNVWPHLLAIEFVALLVMLAFLTLLSAFVDAPLLEFANCNEQPDAILRLLRQH</sequence>